<dbReference type="Proteomes" id="UP001304300">
    <property type="component" value="Chromosome"/>
</dbReference>
<dbReference type="AlphaFoldDB" id="A0AAQ3LBU2"/>
<organism evidence="2 3">
    <name type="scientific">Rubellicoccus peritrichatus</name>
    <dbReference type="NCBI Taxonomy" id="3080537"/>
    <lineage>
        <taxon>Bacteria</taxon>
        <taxon>Pseudomonadati</taxon>
        <taxon>Verrucomicrobiota</taxon>
        <taxon>Opitutia</taxon>
        <taxon>Puniceicoccales</taxon>
        <taxon>Cerasicoccaceae</taxon>
        <taxon>Rubellicoccus</taxon>
    </lineage>
</organism>
<evidence type="ECO:0000313" key="2">
    <source>
        <dbReference type="EMBL" id="WOO43214.1"/>
    </source>
</evidence>
<protein>
    <recommendedName>
        <fullName evidence="4">DUF4825 domain-containing protein</fullName>
    </recommendedName>
</protein>
<feature type="signal peptide" evidence="1">
    <location>
        <begin position="1"/>
        <end position="18"/>
    </location>
</feature>
<dbReference type="EMBL" id="CP136920">
    <property type="protein sequence ID" value="WOO43214.1"/>
    <property type="molecule type" value="Genomic_DNA"/>
</dbReference>
<evidence type="ECO:0000313" key="3">
    <source>
        <dbReference type="Proteomes" id="UP001304300"/>
    </source>
</evidence>
<gene>
    <name evidence="2" type="ORF">RZN69_08920</name>
</gene>
<dbReference type="KEGG" id="puo:RZN69_08920"/>
<proteinExistence type="predicted"/>
<name>A0AAQ3LBU2_9BACT</name>
<keyword evidence="1" id="KW-0732">Signal</keyword>
<reference evidence="2 3" key="1">
    <citation type="submission" date="2023-10" db="EMBL/GenBank/DDBJ databases">
        <title>Rubellicoccus peritrichatus gen. nov., sp. nov., isolated from an algae of coral reef tank.</title>
        <authorList>
            <person name="Luo J."/>
        </authorList>
    </citation>
    <scope>NUCLEOTIDE SEQUENCE [LARGE SCALE GENOMIC DNA]</scope>
    <source>
        <strain evidence="2 3">CR14</strain>
    </source>
</reference>
<dbReference type="RefSeq" id="WP_317835756.1">
    <property type="nucleotide sequence ID" value="NZ_CP136920.1"/>
</dbReference>
<feature type="chain" id="PRO_5043031159" description="DUF4825 domain-containing protein" evidence="1">
    <location>
        <begin position="19"/>
        <end position="166"/>
    </location>
</feature>
<keyword evidence="3" id="KW-1185">Reference proteome</keyword>
<evidence type="ECO:0008006" key="4">
    <source>
        <dbReference type="Google" id="ProtNLM"/>
    </source>
</evidence>
<dbReference type="PROSITE" id="PS51257">
    <property type="entry name" value="PROKAR_LIPOPROTEIN"/>
    <property type="match status" value="1"/>
</dbReference>
<evidence type="ECO:0000256" key="1">
    <source>
        <dbReference type="SAM" id="SignalP"/>
    </source>
</evidence>
<sequence length="166" mass="18453">MKTIINFFAVALIALVFAGCEKDDPTHTVRFFLENPSAGRTGVWAKPLTLEGSGLTYYVKPDPLITEANITNIQLVKVQSGHMAFLFHLDEFGTRALYRASVADNGRMLILVVNGNAIGARQLDGSISDGRLYTFTELSDEEMEKLYEELVDNTAAVQELKRHHGY</sequence>
<accession>A0AAQ3LBU2</accession>